<dbReference type="AlphaFoldDB" id="A0A8J8SVY3"/>
<keyword evidence="2" id="KW-1185">Reference proteome</keyword>
<proteinExistence type="predicted"/>
<dbReference type="Proteomes" id="UP000785679">
    <property type="component" value="Unassembled WGS sequence"/>
</dbReference>
<name>A0A8J8SVY3_HALGN</name>
<protein>
    <submittedName>
        <fullName evidence="1">Uncharacterized protein</fullName>
    </submittedName>
</protein>
<evidence type="ECO:0000313" key="2">
    <source>
        <dbReference type="Proteomes" id="UP000785679"/>
    </source>
</evidence>
<reference evidence="1" key="1">
    <citation type="submission" date="2019-06" db="EMBL/GenBank/DDBJ databases">
        <authorList>
            <person name="Zheng W."/>
        </authorList>
    </citation>
    <scope>NUCLEOTIDE SEQUENCE</scope>
    <source>
        <strain evidence="1">QDHG01</strain>
    </source>
</reference>
<organism evidence="1 2">
    <name type="scientific">Halteria grandinella</name>
    <dbReference type="NCBI Taxonomy" id="5974"/>
    <lineage>
        <taxon>Eukaryota</taxon>
        <taxon>Sar</taxon>
        <taxon>Alveolata</taxon>
        <taxon>Ciliophora</taxon>
        <taxon>Intramacronucleata</taxon>
        <taxon>Spirotrichea</taxon>
        <taxon>Stichotrichia</taxon>
        <taxon>Sporadotrichida</taxon>
        <taxon>Halteriidae</taxon>
        <taxon>Halteria</taxon>
    </lineage>
</organism>
<sequence length="79" mass="8955">MFQSTSNFSLSRMGLSNSTLSRILSILSLISLRFLSSLSQQFLRFLSKFLLLLRRFFSQLQYNPSLSASSASFCALSIF</sequence>
<accession>A0A8J8SVY3</accession>
<comment type="caution">
    <text evidence="1">The sequence shown here is derived from an EMBL/GenBank/DDBJ whole genome shotgun (WGS) entry which is preliminary data.</text>
</comment>
<evidence type="ECO:0000313" key="1">
    <source>
        <dbReference type="EMBL" id="TNV72393.1"/>
    </source>
</evidence>
<gene>
    <name evidence="1" type="ORF">FGO68_gene16876</name>
</gene>
<dbReference type="EMBL" id="RRYP01022566">
    <property type="protein sequence ID" value="TNV72393.1"/>
    <property type="molecule type" value="Genomic_DNA"/>
</dbReference>